<gene>
    <name evidence="7" type="ORF">AB1Y20_002422</name>
</gene>
<evidence type="ECO:0000259" key="6">
    <source>
        <dbReference type="Pfam" id="PF24708"/>
    </source>
</evidence>
<comment type="caution">
    <text evidence="7">The sequence shown here is derived from an EMBL/GenBank/DDBJ whole genome shotgun (WGS) entry which is preliminary data.</text>
</comment>
<feature type="domain" description="Lipase-like C-terminal" evidence="6">
    <location>
        <begin position="41"/>
        <end position="257"/>
    </location>
</feature>
<evidence type="ECO:0000256" key="3">
    <source>
        <dbReference type="ARBA" id="ARBA00022729"/>
    </source>
</evidence>
<dbReference type="PANTHER" id="PTHR34043">
    <property type="entry name" value="ALPHA/BETA-HYDROLASES SUPERFAMILY PROTEIN"/>
    <property type="match status" value="1"/>
</dbReference>
<evidence type="ECO:0000313" key="8">
    <source>
        <dbReference type="Proteomes" id="UP001515480"/>
    </source>
</evidence>
<keyword evidence="2" id="KW-0964">Secreted</keyword>
<keyword evidence="3" id="KW-0732">Signal</keyword>
<dbReference type="InterPro" id="IPR056304">
    <property type="entry name" value="Lip-like_C"/>
</dbReference>
<dbReference type="Gene3D" id="3.40.50.1820">
    <property type="entry name" value="alpha/beta hydrolase"/>
    <property type="match status" value="1"/>
</dbReference>
<keyword evidence="4" id="KW-0378">Hydrolase</keyword>
<comment type="subcellular location">
    <subcellularLocation>
        <location evidence="1">Secreted</location>
    </subcellularLocation>
</comment>
<evidence type="ECO:0000256" key="5">
    <source>
        <dbReference type="ARBA" id="ARBA00023098"/>
    </source>
</evidence>
<reference evidence="7 8" key="1">
    <citation type="journal article" date="2024" name="Science">
        <title>Giant polyketide synthase enzymes in the biosynthesis of giant marine polyether toxins.</title>
        <authorList>
            <person name="Fallon T.R."/>
            <person name="Shende V.V."/>
            <person name="Wierzbicki I.H."/>
            <person name="Pendleton A.L."/>
            <person name="Watervoot N.F."/>
            <person name="Auber R.P."/>
            <person name="Gonzalez D.J."/>
            <person name="Wisecaver J.H."/>
            <person name="Moore B.S."/>
        </authorList>
    </citation>
    <scope>NUCLEOTIDE SEQUENCE [LARGE SCALE GENOMIC DNA]</scope>
    <source>
        <strain evidence="7 8">12B1</strain>
    </source>
</reference>
<protein>
    <recommendedName>
        <fullName evidence="6">Lipase-like C-terminal domain-containing protein</fullName>
    </recommendedName>
</protein>
<dbReference type="PANTHER" id="PTHR34043:SF3">
    <property type="entry name" value="ALPHA_BETA-HYDROLASES SUPERFAMILY PROTEIN"/>
    <property type="match status" value="1"/>
</dbReference>
<evidence type="ECO:0000256" key="2">
    <source>
        <dbReference type="ARBA" id="ARBA00022525"/>
    </source>
</evidence>
<evidence type="ECO:0000256" key="1">
    <source>
        <dbReference type="ARBA" id="ARBA00004613"/>
    </source>
</evidence>
<dbReference type="InterPro" id="IPR029058">
    <property type="entry name" value="AB_hydrolase_fold"/>
</dbReference>
<dbReference type="SUPFAM" id="SSF53474">
    <property type="entry name" value="alpha/beta-Hydrolases"/>
    <property type="match status" value="1"/>
</dbReference>
<dbReference type="GO" id="GO:0016787">
    <property type="term" value="F:hydrolase activity"/>
    <property type="evidence" value="ECO:0007669"/>
    <property type="project" value="UniProtKB-KW"/>
</dbReference>
<dbReference type="GO" id="GO:0005576">
    <property type="term" value="C:extracellular region"/>
    <property type="evidence" value="ECO:0007669"/>
    <property type="project" value="UniProtKB-SubCell"/>
</dbReference>
<keyword evidence="5" id="KW-0443">Lipid metabolism</keyword>
<dbReference type="Pfam" id="PF24708">
    <property type="entry name" value="Lip_C"/>
    <property type="match status" value="1"/>
</dbReference>
<dbReference type="EMBL" id="JBGBPQ010000011">
    <property type="protein sequence ID" value="KAL1515806.1"/>
    <property type="molecule type" value="Genomic_DNA"/>
</dbReference>
<sequence>MSAPIICVPGFLAMGDIWDISTLRRRFPSHRFITVKPGPVSSHHDRAVEIFYALKGGVADYGREHAAQCGHARFGRRFDAAYPEWDASHPIHLLGHSIGGQTVRVLQHLLATQAFEGHATSADWVCSLTALSSPLNGDWAPYALGASVAKQNSSVPTIIRCGSVGWLLTMVVHVLCFLGLKTPDLQLDHWRLSVREHGAGALYRLVSALLWWPGTSVGQSPDNAAHEVCYHNTVTLNRKLAVHPRTYYFSFVARRSTAGSAFCAATWFQMLVCLLRTIFLNITAWCLRRGSRGTLHAELLVHCGLSDGDTLHWGAHDGLLAMATQTHPHKEPHVRMRALSKEQSTRWFSVSRSFDSSLSTAVVTRPSRSPQASPQMRKKYSIELQEEPPSTTASELQPGVWHVQELCEVDHFSVACGPWISSRSAKELFWDRYISILDAIYEANGGHSTLDGAPELNLEVPVVPTTLDVCCQTAVHSERARLRQPAAAPATEDMVPRGLLQLRKVSCRCGNGSPFHLCRGAMPPSVLCTD</sequence>
<proteinExistence type="predicted"/>
<accession>A0AB34JB17</accession>
<keyword evidence="8" id="KW-1185">Reference proteome</keyword>
<dbReference type="AlphaFoldDB" id="A0AB34JB17"/>
<dbReference type="GO" id="GO:0006629">
    <property type="term" value="P:lipid metabolic process"/>
    <property type="evidence" value="ECO:0007669"/>
    <property type="project" value="UniProtKB-KW"/>
</dbReference>
<name>A0AB34JB17_PRYPA</name>
<evidence type="ECO:0000256" key="4">
    <source>
        <dbReference type="ARBA" id="ARBA00022801"/>
    </source>
</evidence>
<dbReference type="Proteomes" id="UP001515480">
    <property type="component" value="Unassembled WGS sequence"/>
</dbReference>
<organism evidence="7 8">
    <name type="scientific">Prymnesium parvum</name>
    <name type="common">Toxic golden alga</name>
    <dbReference type="NCBI Taxonomy" id="97485"/>
    <lineage>
        <taxon>Eukaryota</taxon>
        <taxon>Haptista</taxon>
        <taxon>Haptophyta</taxon>
        <taxon>Prymnesiophyceae</taxon>
        <taxon>Prymnesiales</taxon>
        <taxon>Prymnesiaceae</taxon>
        <taxon>Prymnesium</taxon>
    </lineage>
</organism>
<evidence type="ECO:0000313" key="7">
    <source>
        <dbReference type="EMBL" id="KAL1515806.1"/>
    </source>
</evidence>